<evidence type="ECO:0000313" key="7">
    <source>
        <dbReference type="EMBL" id="SJM45693.1"/>
    </source>
</evidence>
<feature type="transmembrane region" description="Helical" evidence="6">
    <location>
        <begin position="411"/>
        <end position="432"/>
    </location>
</feature>
<dbReference type="GO" id="GO:0051301">
    <property type="term" value="P:cell division"/>
    <property type="evidence" value="ECO:0007669"/>
    <property type="project" value="UniProtKB-KW"/>
</dbReference>
<feature type="transmembrane region" description="Helical" evidence="6">
    <location>
        <begin position="277"/>
        <end position="296"/>
    </location>
</feature>
<organism evidence="7 8">
    <name type="scientific">Agrococcus casei LMG 22410</name>
    <dbReference type="NCBI Taxonomy" id="1255656"/>
    <lineage>
        <taxon>Bacteria</taxon>
        <taxon>Bacillati</taxon>
        <taxon>Actinomycetota</taxon>
        <taxon>Actinomycetes</taxon>
        <taxon>Micrococcales</taxon>
        <taxon>Microbacteriaceae</taxon>
        <taxon>Agrococcus</taxon>
    </lineage>
</organism>
<feature type="transmembrane region" description="Helical" evidence="6">
    <location>
        <begin position="128"/>
        <end position="144"/>
    </location>
</feature>
<dbReference type="EMBL" id="FUHU01000003">
    <property type="protein sequence ID" value="SJM45693.1"/>
    <property type="molecule type" value="Genomic_DNA"/>
</dbReference>
<keyword evidence="2 6" id="KW-0812">Transmembrane</keyword>
<gene>
    <name evidence="7" type="ORF">CZ674_00080</name>
</gene>
<feature type="transmembrane region" description="Helical" evidence="6">
    <location>
        <begin position="63"/>
        <end position="84"/>
    </location>
</feature>
<accession>A0A1R4EPU4</accession>
<comment type="subcellular location">
    <subcellularLocation>
        <location evidence="1">Membrane</location>
        <topology evidence="1">Multi-pass membrane protein</topology>
    </subcellularLocation>
</comment>
<keyword evidence="7" id="KW-0131">Cell cycle</keyword>
<name>A0A1R4EPU4_9MICO</name>
<evidence type="ECO:0000256" key="1">
    <source>
        <dbReference type="ARBA" id="ARBA00004141"/>
    </source>
</evidence>
<evidence type="ECO:0000256" key="2">
    <source>
        <dbReference type="ARBA" id="ARBA00022692"/>
    </source>
</evidence>
<feature type="transmembrane region" description="Helical" evidence="6">
    <location>
        <begin position="444"/>
        <end position="463"/>
    </location>
</feature>
<keyword evidence="4 6" id="KW-1133">Transmembrane helix</keyword>
<keyword evidence="8" id="KW-1185">Reference proteome</keyword>
<evidence type="ECO:0000256" key="3">
    <source>
        <dbReference type="ARBA" id="ARBA00022960"/>
    </source>
</evidence>
<reference evidence="7 8" key="1">
    <citation type="submission" date="2017-02" db="EMBL/GenBank/DDBJ databases">
        <authorList>
            <person name="Peterson S.W."/>
        </authorList>
    </citation>
    <scope>NUCLEOTIDE SEQUENCE [LARGE SCALE GENOMIC DNA]</scope>
    <source>
        <strain evidence="7 8">LMG 22410</strain>
    </source>
</reference>
<dbReference type="Proteomes" id="UP000195787">
    <property type="component" value="Unassembled WGS sequence"/>
</dbReference>
<evidence type="ECO:0000256" key="6">
    <source>
        <dbReference type="SAM" id="Phobius"/>
    </source>
</evidence>
<keyword evidence="7" id="KW-0132">Cell division</keyword>
<dbReference type="InterPro" id="IPR001182">
    <property type="entry name" value="FtsW/RodA"/>
</dbReference>
<sequence length="477" mass="51170">MTNALQTGVIRLQEATQSIRVRMRNPQKVRGVEAWLLVVAWAIAGGAIMMTQLGALGAIDATVLYLAGGLGLLTLAVHIVLRFVAREADPFLLPIVTVLNGLGIAQIYSIDIANGHEGWAADSIRQVAWTALAIVAAIIVLVVIRNHRVLTRYRYLSMFAAIGLILLPMVPGVGSTINGANVWISIGTFSFQPGEIAKIFLAIFFAGYLMTARESLSVAGKRILGLRLPRMRDLGPILIVWLLCMAVLVVQGDLGTGLLYFGLFTVMIYVATGRREWIIIGMVLVVLAVGVMFTLAQTHLSEAAGLGLGRASDRIDIWLNPFDQELFEQEYGGSGQIVRGLFGMAHGGMFGTGLGLGRPAITPQAADDFIFASLGEELGLVGVFAILALFFILVTRGLRIGFRGPDDFSKLLAVGLAFVIAIQVFIVVGGVTRVIPMTGLTLPFMASGGSSLLSNWIIIALLLRLSDSIRKTQEVDA</sequence>
<feature type="transmembrane region" description="Helical" evidence="6">
    <location>
        <begin position="257"/>
        <end position="272"/>
    </location>
</feature>
<dbReference type="GO" id="GO:0005886">
    <property type="term" value="C:plasma membrane"/>
    <property type="evidence" value="ECO:0007669"/>
    <property type="project" value="TreeGrafter"/>
</dbReference>
<keyword evidence="3" id="KW-0133">Cell shape</keyword>
<dbReference type="GO" id="GO:0032153">
    <property type="term" value="C:cell division site"/>
    <property type="evidence" value="ECO:0007669"/>
    <property type="project" value="TreeGrafter"/>
</dbReference>
<proteinExistence type="predicted"/>
<feature type="transmembrane region" description="Helical" evidence="6">
    <location>
        <begin position="156"/>
        <end position="184"/>
    </location>
</feature>
<dbReference type="GO" id="GO:0008360">
    <property type="term" value="P:regulation of cell shape"/>
    <property type="evidence" value="ECO:0007669"/>
    <property type="project" value="UniProtKB-KW"/>
</dbReference>
<evidence type="ECO:0000256" key="4">
    <source>
        <dbReference type="ARBA" id="ARBA00022989"/>
    </source>
</evidence>
<feature type="transmembrane region" description="Helical" evidence="6">
    <location>
        <begin position="196"/>
        <end position="213"/>
    </location>
</feature>
<dbReference type="Pfam" id="PF01098">
    <property type="entry name" value="FTSW_RODA_SPOVE"/>
    <property type="match status" value="1"/>
</dbReference>
<feature type="transmembrane region" description="Helical" evidence="6">
    <location>
        <begin position="234"/>
        <end position="251"/>
    </location>
</feature>
<evidence type="ECO:0000256" key="5">
    <source>
        <dbReference type="ARBA" id="ARBA00023136"/>
    </source>
</evidence>
<dbReference type="AlphaFoldDB" id="A0A1R4EPU4"/>
<dbReference type="OrthoDB" id="9812661at2"/>
<dbReference type="PANTHER" id="PTHR30474">
    <property type="entry name" value="CELL CYCLE PROTEIN"/>
    <property type="match status" value="1"/>
</dbReference>
<feature type="transmembrane region" description="Helical" evidence="6">
    <location>
        <begin position="378"/>
        <end position="399"/>
    </location>
</feature>
<feature type="transmembrane region" description="Helical" evidence="6">
    <location>
        <begin position="32"/>
        <end position="51"/>
    </location>
</feature>
<feature type="transmembrane region" description="Helical" evidence="6">
    <location>
        <begin position="91"/>
        <end position="108"/>
    </location>
</feature>
<dbReference type="GO" id="GO:0015648">
    <property type="term" value="F:lipid-linked peptidoglycan transporter activity"/>
    <property type="evidence" value="ECO:0007669"/>
    <property type="project" value="TreeGrafter"/>
</dbReference>
<keyword evidence="5 6" id="KW-0472">Membrane</keyword>
<dbReference type="PANTHER" id="PTHR30474:SF3">
    <property type="entry name" value="PEPTIDOGLYCAN GLYCOSYLTRANSFERASE RODA"/>
    <property type="match status" value="1"/>
</dbReference>
<protein>
    <submittedName>
        <fullName evidence="7">Cell division protein FtsW</fullName>
    </submittedName>
</protein>
<evidence type="ECO:0000313" key="8">
    <source>
        <dbReference type="Proteomes" id="UP000195787"/>
    </source>
</evidence>